<protein>
    <submittedName>
        <fullName evidence="1">Uncharacterized protein</fullName>
    </submittedName>
</protein>
<sequence>MVPKDMALTVEVGIFLATAISQQKSQFGYGFKLGTERLKNLLINLPMMTDNSNYPDFKFMKDYINSLPNGDLL</sequence>
<evidence type="ECO:0000313" key="1">
    <source>
        <dbReference type="EMBL" id="MCM2437248.1"/>
    </source>
</evidence>
<name>A0ABT0VHC8_9LACO</name>
<accession>A0ABT0VHC8</accession>
<reference evidence="1" key="1">
    <citation type="submission" date="2021-04" db="EMBL/GenBank/DDBJ databases">
        <title>Taxonomic assessment of Weissella genus.</title>
        <authorList>
            <person name="Fanelli F."/>
            <person name="Chieffi D."/>
            <person name="Dell'Aquila A."/>
            <person name="Gyu-Sung C."/>
            <person name="Franz C.M.A.P."/>
            <person name="Fusco V."/>
        </authorList>
    </citation>
    <scope>NUCLEOTIDE SEQUENCE</scope>
    <source>
        <strain evidence="1">LMG 25373</strain>
    </source>
</reference>
<proteinExistence type="predicted"/>
<dbReference type="Proteomes" id="UP001057481">
    <property type="component" value="Unassembled WGS sequence"/>
</dbReference>
<gene>
    <name evidence="1" type="ORF">KAK10_04905</name>
</gene>
<organism evidence="1 2">
    <name type="scientific">Periweissella beninensis</name>
    <dbReference type="NCBI Taxonomy" id="504936"/>
    <lineage>
        <taxon>Bacteria</taxon>
        <taxon>Bacillati</taxon>
        <taxon>Bacillota</taxon>
        <taxon>Bacilli</taxon>
        <taxon>Lactobacillales</taxon>
        <taxon>Lactobacillaceae</taxon>
        <taxon>Periweissella</taxon>
    </lineage>
</organism>
<evidence type="ECO:0000313" key="2">
    <source>
        <dbReference type="Proteomes" id="UP001057481"/>
    </source>
</evidence>
<comment type="caution">
    <text evidence="1">The sequence shown here is derived from an EMBL/GenBank/DDBJ whole genome shotgun (WGS) entry which is preliminary data.</text>
</comment>
<dbReference type="EMBL" id="JAGMVS010000061">
    <property type="protein sequence ID" value="MCM2437248.1"/>
    <property type="molecule type" value="Genomic_DNA"/>
</dbReference>
<keyword evidence="2" id="KW-1185">Reference proteome</keyword>
<dbReference type="RefSeq" id="WP_250966309.1">
    <property type="nucleotide sequence ID" value="NZ_JAGMVS010000061.1"/>
</dbReference>